<comment type="catalytic activity">
    <reaction evidence="25">
        <text>1,2-dihexadecanoyl-sn-glycero-3-phosphocholine + H2O = 1-hexadecanoyl-sn-glycero-3-phosphocholine + hexadecanoate + H(+)</text>
        <dbReference type="Rhea" id="RHEA:41223"/>
        <dbReference type="ChEBI" id="CHEBI:7896"/>
        <dbReference type="ChEBI" id="CHEBI:15377"/>
        <dbReference type="ChEBI" id="CHEBI:15378"/>
        <dbReference type="ChEBI" id="CHEBI:72998"/>
        <dbReference type="ChEBI" id="CHEBI:72999"/>
    </reaction>
    <physiologicalReaction direction="left-to-right" evidence="25">
        <dbReference type="Rhea" id="RHEA:41224"/>
    </physiologicalReaction>
</comment>
<comment type="catalytic activity">
    <reaction evidence="33">
        <text>1'-[1,2-di-(9Z-octadecenoyl)-sn-glycero-3-phospho]-3'-[1-(9Z-octadecenoyl)-sn-glycero-3-phospho]-glycerol + H2O = 1',3'-bis-[1-(9Z-octadecenoyl)-sn-glycero-3-phospho]-glycerol + (9Z)-octadecenoate + H(+)</text>
        <dbReference type="Rhea" id="RHEA:40467"/>
        <dbReference type="ChEBI" id="CHEBI:15377"/>
        <dbReference type="ChEBI" id="CHEBI:15378"/>
        <dbReference type="ChEBI" id="CHEBI:30823"/>
        <dbReference type="ChEBI" id="CHEBI:77256"/>
        <dbReference type="ChEBI" id="CHEBI:77259"/>
    </reaction>
    <physiologicalReaction direction="left-to-right" evidence="33">
        <dbReference type="Rhea" id="RHEA:40468"/>
    </physiologicalReaction>
</comment>
<evidence type="ECO:0000256" key="28">
    <source>
        <dbReference type="ARBA" id="ARBA00048541"/>
    </source>
</evidence>
<evidence type="ECO:0000256" key="12">
    <source>
        <dbReference type="ARBA" id="ARBA00023043"/>
    </source>
</evidence>
<evidence type="ECO:0000256" key="45">
    <source>
        <dbReference type="ARBA" id="ARBA00081750"/>
    </source>
</evidence>
<dbReference type="GeneID" id="111157482"/>
<keyword evidence="15" id="KW-0472">Membrane</keyword>
<comment type="catalytic activity">
    <reaction evidence="20">
        <text>1-O-hexadecyl-2-acetyl-sn-glycero-3-phosphocholine + H2O = 1-O-hexadecyl-sn-glycero-3-phosphocholine + acetate + H(+)</text>
        <dbReference type="Rhea" id="RHEA:40479"/>
        <dbReference type="ChEBI" id="CHEBI:15377"/>
        <dbReference type="ChEBI" id="CHEBI:15378"/>
        <dbReference type="ChEBI" id="CHEBI:30089"/>
        <dbReference type="ChEBI" id="CHEBI:44811"/>
        <dbReference type="ChEBI" id="CHEBI:64496"/>
    </reaction>
    <physiologicalReaction direction="left-to-right" evidence="20">
        <dbReference type="Rhea" id="RHEA:40480"/>
    </physiologicalReaction>
</comment>
<feature type="short sequence motif" description="DGA/G" evidence="47">
    <location>
        <begin position="652"/>
        <end position="654"/>
    </location>
</feature>
<dbReference type="Gene3D" id="3.40.1090.10">
    <property type="entry name" value="Cytosolic phospholipase A2 catalytic domain"/>
    <property type="match status" value="1"/>
</dbReference>
<feature type="active site" description="Nucleophile" evidence="47">
    <location>
        <position position="519"/>
    </location>
</feature>
<evidence type="ECO:0000256" key="32">
    <source>
        <dbReference type="ARBA" id="ARBA00049468"/>
    </source>
</evidence>
<dbReference type="EC" id="3.1.1.4" evidence="5"/>
<evidence type="ECO:0000256" key="35">
    <source>
        <dbReference type="ARBA" id="ARBA00052127"/>
    </source>
</evidence>
<evidence type="ECO:0000313" key="50">
    <source>
        <dbReference type="Proteomes" id="UP000248482"/>
    </source>
</evidence>
<evidence type="ECO:0000256" key="7">
    <source>
        <dbReference type="ARBA" id="ARBA00022490"/>
    </source>
</evidence>
<comment type="catalytic activity">
    <reaction evidence="29">
        <text>1-hexadecanoyl-sn-glycero-3-phosphocholine + H2O = sn-glycerol 3-phosphocholine + hexadecanoate + H(+)</text>
        <dbReference type="Rhea" id="RHEA:40435"/>
        <dbReference type="ChEBI" id="CHEBI:7896"/>
        <dbReference type="ChEBI" id="CHEBI:15377"/>
        <dbReference type="ChEBI" id="CHEBI:15378"/>
        <dbReference type="ChEBI" id="CHEBI:16870"/>
        <dbReference type="ChEBI" id="CHEBI:72998"/>
    </reaction>
    <physiologicalReaction direction="left-to-right" evidence="29">
        <dbReference type="Rhea" id="RHEA:40436"/>
    </physiologicalReaction>
</comment>
<comment type="catalytic activity">
    <reaction evidence="36">
        <text>1,2-dihexadecanoyl-sn-glycero-3-phosphate + H2O = 1-hexadecanoyl-sn-glycero-3-phosphate + hexadecanoate + H(+)</text>
        <dbReference type="Rhea" id="RHEA:63304"/>
        <dbReference type="ChEBI" id="CHEBI:7896"/>
        <dbReference type="ChEBI" id="CHEBI:15377"/>
        <dbReference type="ChEBI" id="CHEBI:15378"/>
        <dbReference type="ChEBI" id="CHEBI:57518"/>
        <dbReference type="ChEBI" id="CHEBI:72859"/>
    </reaction>
    <physiologicalReaction direction="left-to-right" evidence="36">
        <dbReference type="Rhea" id="RHEA:63305"/>
    </physiologicalReaction>
</comment>
<evidence type="ECO:0000256" key="24">
    <source>
        <dbReference type="ARBA" id="ARBA00048049"/>
    </source>
</evidence>
<evidence type="ECO:0000256" key="16">
    <source>
        <dbReference type="ARBA" id="ARBA00023264"/>
    </source>
</evidence>
<dbReference type="Gene3D" id="1.25.40.20">
    <property type="entry name" value="Ankyrin repeat-containing domain"/>
    <property type="match status" value="2"/>
</dbReference>
<feature type="domain" description="PNPLA" evidence="49">
    <location>
        <begin position="481"/>
        <end position="665"/>
    </location>
</feature>
<dbReference type="RefSeq" id="XP_022374616.1">
    <property type="nucleotide sequence ID" value="XM_022518908.1"/>
</dbReference>
<evidence type="ECO:0000256" key="9">
    <source>
        <dbReference type="ARBA" id="ARBA00022737"/>
    </source>
</evidence>
<keyword evidence="50" id="KW-1185">Reference proteome</keyword>
<comment type="catalytic activity">
    <reaction evidence="30">
        <text>1-hexadecanoyl-2-(9Z-octadecenoyl)-sn-glycero-3-phosphocholine + H2O = 1-hexadecanoyl-sn-glycero-3-phosphocholine + (9Z)-octadecenoate + H(+)</text>
        <dbReference type="Rhea" id="RHEA:38779"/>
        <dbReference type="ChEBI" id="CHEBI:15377"/>
        <dbReference type="ChEBI" id="CHEBI:15378"/>
        <dbReference type="ChEBI" id="CHEBI:30823"/>
        <dbReference type="ChEBI" id="CHEBI:72998"/>
        <dbReference type="ChEBI" id="CHEBI:73001"/>
    </reaction>
    <physiologicalReaction direction="left-to-right" evidence="30">
        <dbReference type="Rhea" id="RHEA:38780"/>
    </physiologicalReaction>
</comment>
<feature type="repeat" description="ANK" evidence="46">
    <location>
        <begin position="349"/>
        <end position="381"/>
    </location>
</feature>
<name>A0A2Y9KLT0_ENHLU</name>
<evidence type="ECO:0000256" key="20">
    <source>
        <dbReference type="ARBA" id="ARBA00023721"/>
    </source>
</evidence>
<dbReference type="EC" id="3.1.2.2" evidence="22"/>
<keyword evidence="14" id="KW-0496">Mitochondrion</keyword>
<evidence type="ECO:0000256" key="3">
    <source>
        <dbReference type="ARBA" id="ARBA00004496"/>
    </source>
</evidence>
<dbReference type="Pfam" id="PF12796">
    <property type="entry name" value="Ank_2"/>
    <property type="match status" value="2"/>
</dbReference>
<evidence type="ECO:0000256" key="34">
    <source>
        <dbReference type="ARBA" id="ARBA00050921"/>
    </source>
</evidence>
<comment type="catalytic activity">
    <reaction evidence="37">
        <text>1-octadecanoyl-2-(15-hydroxy-(5Z,8Z,11Z,13E)-eicosatetraenoyl)-sn-glycero-3-phosphoethanolamine + H2O = 1-octadecanoyl-sn-glycero-3-phosphoethanolamine + 15-hydroxy-(5Z,8Z,11Z,13E)-eicosatetraenoate + H(+)</text>
        <dbReference type="Rhea" id="RHEA:63256"/>
        <dbReference type="ChEBI" id="CHEBI:15377"/>
        <dbReference type="ChEBI" id="CHEBI:15378"/>
        <dbReference type="ChEBI" id="CHEBI:75036"/>
        <dbReference type="ChEBI" id="CHEBI:78832"/>
        <dbReference type="ChEBI" id="CHEBI:146277"/>
    </reaction>
    <physiologicalReaction direction="left-to-right" evidence="37">
        <dbReference type="Rhea" id="RHEA:63257"/>
    </physiologicalReaction>
</comment>
<evidence type="ECO:0000256" key="41">
    <source>
        <dbReference type="ARBA" id="ARBA00075657"/>
    </source>
</evidence>
<comment type="catalytic activity">
    <reaction evidence="27">
        <text>a 1-acyl-sn-glycero-3-phosphocholine + H2O = sn-glycerol 3-phosphocholine + a fatty acid + H(+)</text>
        <dbReference type="Rhea" id="RHEA:15177"/>
        <dbReference type="ChEBI" id="CHEBI:15377"/>
        <dbReference type="ChEBI" id="CHEBI:15378"/>
        <dbReference type="ChEBI" id="CHEBI:16870"/>
        <dbReference type="ChEBI" id="CHEBI:28868"/>
        <dbReference type="ChEBI" id="CHEBI:58168"/>
        <dbReference type="EC" id="3.1.1.5"/>
    </reaction>
    <physiologicalReaction direction="left-to-right" evidence="27">
        <dbReference type="Rhea" id="RHEA:15178"/>
    </physiologicalReaction>
</comment>
<feature type="active site" description="Proton acceptor" evidence="47">
    <location>
        <position position="652"/>
    </location>
</feature>
<dbReference type="InterPro" id="IPR002110">
    <property type="entry name" value="Ankyrin_rpt"/>
</dbReference>
<evidence type="ECO:0000256" key="30">
    <source>
        <dbReference type="ARBA" id="ARBA00048699"/>
    </source>
</evidence>
<dbReference type="FunFam" id="1.25.40.20:FF:000338">
    <property type="entry name" value="85/88 kDa calcium-independent phospholipase A2"/>
    <property type="match status" value="1"/>
</dbReference>
<dbReference type="GO" id="GO:0035965">
    <property type="term" value="P:cardiolipin acyl-chain remodeling"/>
    <property type="evidence" value="ECO:0007669"/>
    <property type="project" value="TreeGrafter"/>
</dbReference>
<evidence type="ECO:0000256" key="18">
    <source>
        <dbReference type="ARBA" id="ARBA00023408"/>
    </source>
</evidence>
<comment type="catalytic activity">
    <reaction evidence="39">
        <text>2-(5Z,8Z,11Z,14Z)-eicosatetraenoyl-sn-glycero-3-phosphocholine + H2O = sn-glycerol 3-phosphocholine + (5Z,8Z,11Z,14Z)-eicosatetraenoate + H(+)</text>
        <dbReference type="Rhea" id="RHEA:40827"/>
        <dbReference type="ChEBI" id="CHEBI:15377"/>
        <dbReference type="ChEBI" id="CHEBI:15378"/>
        <dbReference type="ChEBI" id="CHEBI:16870"/>
        <dbReference type="ChEBI" id="CHEBI:32395"/>
        <dbReference type="ChEBI" id="CHEBI:76079"/>
    </reaction>
    <physiologicalReaction direction="left-to-right" evidence="39">
        <dbReference type="Rhea" id="RHEA:40828"/>
    </physiologicalReaction>
</comment>
<evidence type="ECO:0000256" key="11">
    <source>
        <dbReference type="ARBA" id="ARBA00022989"/>
    </source>
</evidence>
<comment type="catalytic activity">
    <reaction evidence="18">
        <text>1-hexadecanoyl-2-(9Z,12Z-octadecadienoyl)-sn-glycero-3-phosphocholine + H2O = (9Z,12Z)-octadecadienoate + 1-hexadecanoyl-sn-glycero-3-phosphocholine + H(+)</text>
        <dbReference type="Rhea" id="RHEA:40811"/>
        <dbReference type="ChEBI" id="CHEBI:15377"/>
        <dbReference type="ChEBI" id="CHEBI:15378"/>
        <dbReference type="ChEBI" id="CHEBI:30245"/>
        <dbReference type="ChEBI" id="CHEBI:72998"/>
        <dbReference type="ChEBI" id="CHEBI:73002"/>
    </reaction>
    <physiologicalReaction direction="left-to-right" evidence="18">
        <dbReference type="Rhea" id="RHEA:40812"/>
    </physiologicalReaction>
</comment>
<keyword evidence="10 47" id="KW-0378">Hydrolase</keyword>
<dbReference type="Pfam" id="PF01734">
    <property type="entry name" value="Patatin"/>
    <property type="match status" value="1"/>
</dbReference>
<dbReference type="GO" id="GO:2000304">
    <property type="term" value="P:positive regulation of ceramide biosynthetic process"/>
    <property type="evidence" value="ECO:0007669"/>
    <property type="project" value="TreeGrafter"/>
</dbReference>
<evidence type="ECO:0000256" key="13">
    <source>
        <dbReference type="ARBA" id="ARBA00023098"/>
    </source>
</evidence>
<comment type="catalytic activity">
    <reaction evidence="35">
        <text>1-(5Z,8Z,11Z,14Z-eicosatetraenoyl)-sn-glycero-3-phosphocholine + H2O = sn-glycerol 3-phosphocholine + (5Z,8Z,11Z,14Z)-eicosatetraenoate + H(+)</text>
        <dbReference type="Rhea" id="RHEA:40831"/>
        <dbReference type="ChEBI" id="CHEBI:15377"/>
        <dbReference type="ChEBI" id="CHEBI:15378"/>
        <dbReference type="ChEBI" id="CHEBI:16870"/>
        <dbReference type="ChEBI" id="CHEBI:32395"/>
        <dbReference type="ChEBI" id="CHEBI:74344"/>
    </reaction>
    <physiologicalReaction direction="left-to-right" evidence="35">
        <dbReference type="Rhea" id="RHEA:40832"/>
    </physiologicalReaction>
</comment>
<feature type="compositionally biased region" description="Polar residues" evidence="48">
    <location>
        <begin position="420"/>
        <end position="438"/>
    </location>
</feature>
<keyword evidence="9" id="KW-0677">Repeat</keyword>
<reference evidence="51" key="1">
    <citation type="submission" date="2025-08" db="UniProtKB">
        <authorList>
            <consortium name="RefSeq"/>
        </authorList>
    </citation>
    <scope>IDENTIFICATION</scope>
    <source>
        <tissue evidence="51">Blood</tissue>
    </source>
</reference>
<keyword evidence="11" id="KW-1133">Transmembrane helix</keyword>
<comment type="catalytic activity">
    <reaction evidence="28">
        <text>1-hexadecanoyl-2-(5Z,8Z,11Z,14Z-eicosatetraenoyl)-sn-glycero-3-phosphoethanolamine + H2O = 1-hexadecanoyl-sn-glycero-3-phosphoethanolamine + (5Z,8Z,11Z,14Z)-eicosatetraenoate + H(+)</text>
        <dbReference type="Rhea" id="RHEA:40431"/>
        <dbReference type="ChEBI" id="CHEBI:15377"/>
        <dbReference type="ChEBI" id="CHEBI:15378"/>
        <dbReference type="ChEBI" id="CHEBI:32395"/>
        <dbReference type="ChEBI" id="CHEBI:73004"/>
        <dbReference type="ChEBI" id="CHEBI:73009"/>
    </reaction>
    <physiologicalReaction direction="left-to-right" evidence="28">
        <dbReference type="Rhea" id="RHEA:40432"/>
    </physiologicalReaction>
</comment>
<gene>
    <name evidence="51" type="primary">LOC111157482</name>
</gene>
<evidence type="ECO:0000256" key="6">
    <source>
        <dbReference type="ARBA" id="ARBA00022475"/>
    </source>
</evidence>
<dbReference type="InterPro" id="IPR036770">
    <property type="entry name" value="Ankyrin_rpt-contain_sf"/>
</dbReference>
<dbReference type="CDD" id="cd07212">
    <property type="entry name" value="Pat_PNPLA9"/>
    <property type="match status" value="1"/>
</dbReference>
<keyword evidence="12 46" id="KW-0040">ANK repeat</keyword>
<keyword evidence="7" id="KW-0963">Cytoplasm</keyword>
<evidence type="ECO:0000256" key="36">
    <source>
        <dbReference type="ARBA" id="ARBA00052243"/>
    </source>
</evidence>
<dbReference type="Proteomes" id="UP000248482">
    <property type="component" value="Unplaced"/>
</dbReference>
<dbReference type="FunFam" id="3.40.1090.10:FF:000006">
    <property type="entry name" value="85/88 kDa calcium-independent phospholipase A2"/>
    <property type="match status" value="1"/>
</dbReference>
<evidence type="ECO:0000256" key="5">
    <source>
        <dbReference type="ARBA" id="ARBA00013278"/>
    </source>
</evidence>
<keyword evidence="13 47" id="KW-0443">Lipid metabolism</keyword>
<evidence type="ECO:0000256" key="46">
    <source>
        <dbReference type="PROSITE-ProRule" id="PRU00023"/>
    </source>
</evidence>
<evidence type="ECO:0000256" key="14">
    <source>
        <dbReference type="ARBA" id="ARBA00023128"/>
    </source>
</evidence>
<comment type="catalytic activity">
    <reaction evidence="24">
        <text>a 1-O-alkyl-2-acyl-sn-glycero-3-phosphocholine + H2O = a 1-O-alkyl-sn-glycero-3-phosphocholine + a fatty acid + H(+)</text>
        <dbReference type="Rhea" id="RHEA:36231"/>
        <dbReference type="ChEBI" id="CHEBI:15377"/>
        <dbReference type="ChEBI" id="CHEBI:15378"/>
        <dbReference type="ChEBI" id="CHEBI:28868"/>
        <dbReference type="ChEBI" id="CHEBI:30909"/>
        <dbReference type="ChEBI" id="CHEBI:36702"/>
        <dbReference type="EC" id="3.1.1.4"/>
    </reaction>
    <physiologicalReaction direction="left-to-right" evidence="24">
        <dbReference type="Rhea" id="RHEA:36232"/>
    </physiologicalReaction>
</comment>
<evidence type="ECO:0000256" key="39">
    <source>
        <dbReference type="ARBA" id="ARBA00052937"/>
    </source>
</evidence>
<evidence type="ECO:0000256" key="29">
    <source>
        <dbReference type="ARBA" id="ARBA00048656"/>
    </source>
</evidence>
<dbReference type="PROSITE" id="PS50088">
    <property type="entry name" value="ANK_REPEAT"/>
    <property type="match status" value="4"/>
</dbReference>
<evidence type="ECO:0000256" key="26">
    <source>
        <dbReference type="ARBA" id="ARBA00048373"/>
    </source>
</evidence>
<evidence type="ECO:0000256" key="8">
    <source>
        <dbReference type="ARBA" id="ARBA00022692"/>
    </source>
</evidence>
<dbReference type="OrthoDB" id="10021675at2759"/>
<comment type="catalytic activity">
    <reaction evidence="26">
        <text>1-hexadecanoyl-2-(5Z,8Z,11Z,14Z-eicosatetraenoyl)-sn-glycero-3-phosphocholine + H2O = 1-hexadecanoyl-sn-glycero-3-phosphocholine + (5Z,8Z,11Z,14Z)-eicosatetraenoate + H(+)</text>
        <dbReference type="Rhea" id="RHEA:40427"/>
        <dbReference type="ChEBI" id="CHEBI:15377"/>
        <dbReference type="ChEBI" id="CHEBI:15378"/>
        <dbReference type="ChEBI" id="CHEBI:32395"/>
        <dbReference type="ChEBI" id="CHEBI:72998"/>
        <dbReference type="ChEBI" id="CHEBI:73003"/>
    </reaction>
    <physiologicalReaction direction="left-to-right" evidence="26">
        <dbReference type="Rhea" id="RHEA:40428"/>
    </physiologicalReaction>
</comment>
<evidence type="ECO:0000256" key="19">
    <source>
        <dbReference type="ARBA" id="ARBA00023422"/>
    </source>
</evidence>
<keyword evidence="16" id="KW-1208">Phospholipid metabolism</keyword>
<evidence type="ECO:0000256" key="44">
    <source>
        <dbReference type="ARBA" id="ARBA00080530"/>
    </source>
</evidence>
<evidence type="ECO:0000256" key="4">
    <source>
        <dbReference type="ARBA" id="ARBA00013274"/>
    </source>
</evidence>
<dbReference type="GO" id="GO:0047499">
    <property type="term" value="F:calcium-independent phospholipase A2 activity"/>
    <property type="evidence" value="ECO:0007669"/>
    <property type="project" value="InterPro"/>
</dbReference>
<comment type="catalytic activity">
    <reaction evidence="31">
        <text>1-O-hexadecyl-2-(5Z,8Z,11Z,14Z)-eicosatetraenoyl-sn-glycero-3-phosphocholine + H2O = 1-O-hexadecyl-sn-glycero-3-phosphocholine + (5Z,8Z,11Z,14Z)-eicosatetraenoate + H(+)</text>
        <dbReference type="Rhea" id="RHEA:41067"/>
        <dbReference type="ChEBI" id="CHEBI:15377"/>
        <dbReference type="ChEBI" id="CHEBI:15378"/>
        <dbReference type="ChEBI" id="CHEBI:32395"/>
        <dbReference type="ChEBI" id="CHEBI:55430"/>
        <dbReference type="ChEBI" id="CHEBI:64496"/>
    </reaction>
    <physiologicalReaction direction="left-to-right" evidence="31">
        <dbReference type="Rhea" id="RHEA:41068"/>
    </physiologicalReaction>
</comment>
<dbReference type="GO" id="GO:0052816">
    <property type="term" value="F:long-chain fatty acyl-CoA hydrolase activity"/>
    <property type="evidence" value="ECO:0007669"/>
    <property type="project" value="TreeGrafter"/>
</dbReference>
<dbReference type="AlphaFoldDB" id="A0A2Y9KLT0"/>
<evidence type="ECO:0000256" key="23">
    <source>
        <dbReference type="ARBA" id="ARBA00047734"/>
    </source>
</evidence>
<keyword evidence="8" id="KW-0812">Transmembrane</keyword>
<dbReference type="SMART" id="SM00248">
    <property type="entry name" value="ANK"/>
    <property type="match status" value="7"/>
</dbReference>
<comment type="catalytic activity">
    <reaction evidence="23">
        <text>hexadecanoyl-CoA + H2O = hexadecanoate + CoA + H(+)</text>
        <dbReference type="Rhea" id="RHEA:16645"/>
        <dbReference type="ChEBI" id="CHEBI:7896"/>
        <dbReference type="ChEBI" id="CHEBI:15377"/>
        <dbReference type="ChEBI" id="CHEBI:15378"/>
        <dbReference type="ChEBI" id="CHEBI:57287"/>
        <dbReference type="ChEBI" id="CHEBI:57379"/>
        <dbReference type="EC" id="3.1.2.2"/>
    </reaction>
    <physiologicalReaction direction="left-to-right" evidence="23">
        <dbReference type="Rhea" id="RHEA:16646"/>
    </physiologicalReaction>
</comment>
<dbReference type="PROSITE" id="PS51635">
    <property type="entry name" value="PNPLA"/>
    <property type="match status" value="1"/>
</dbReference>
<feature type="repeat" description="ANK" evidence="46">
    <location>
        <begin position="151"/>
        <end position="184"/>
    </location>
</feature>
<dbReference type="InterPro" id="IPR002641">
    <property type="entry name" value="PNPLA_dom"/>
</dbReference>
<evidence type="ECO:0000256" key="48">
    <source>
        <dbReference type="SAM" id="MobiDB-lite"/>
    </source>
</evidence>
<evidence type="ECO:0000256" key="38">
    <source>
        <dbReference type="ARBA" id="ARBA00052739"/>
    </source>
</evidence>
<dbReference type="GO" id="GO:0016042">
    <property type="term" value="P:lipid catabolic process"/>
    <property type="evidence" value="ECO:0007669"/>
    <property type="project" value="UniProtKB-UniRule"/>
</dbReference>
<feature type="short sequence motif" description="GXSXG" evidence="47">
    <location>
        <begin position="517"/>
        <end position="521"/>
    </location>
</feature>
<dbReference type="EC" id="3.1.1.5" evidence="4"/>
<dbReference type="SUPFAM" id="SSF52151">
    <property type="entry name" value="FabD/lysophospholipase-like"/>
    <property type="match status" value="1"/>
</dbReference>
<dbReference type="GO" id="GO:0031143">
    <property type="term" value="C:pseudopodium"/>
    <property type="evidence" value="ECO:0007669"/>
    <property type="project" value="UniProtKB-SubCell"/>
</dbReference>
<dbReference type="STRING" id="391180.A0A2Y9KLT0"/>
<keyword evidence="17" id="KW-0966">Cell projection</keyword>
<evidence type="ECO:0000256" key="10">
    <source>
        <dbReference type="ARBA" id="ARBA00022801"/>
    </source>
</evidence>
<dbReference type="KEGG" id="elk:111157482"/>
<evidence type="ECO:0000256" key="17">
    <source>
        <dbReference type="ARBA" id="ARBA00023273"/>
    </source>
</evidence>
<feature type="region of interest" description="Disordered" evidence="48">
    <location>
        <begin position="420"/>
        <end position="444"/>
    </location>
</feature>
<comment type="catalytic activity">
    <reaction evidence="32">
        <text>1-octadecanoyl-2-(5Z,8Z,11Z,14Z-eicosatetraenoyl)-sn-glycero-3-phosphocholine + H2O = 1-octadecanoyl-sn-glycero-3-phosphocholine + (5Z,8Z,11Z,14Z)-eicosatetraenoate + H(+)</text>
        <dbReference type="Rhea" id="RHEA:40519"/>
        <dbReference type="ChEBI" id="CHEBI:15377"/>
        <dbReference type="ChEBI" id="CHEBI:15378"/>
        <dbReference type="ChEBI" id="CHEBI:32395"/>
        <dbReference type="ChEBI" id="CHEBI:73858"/>
        <dbReference type="ChEBI" id="CHEBI:74965"/>
    </reaction>
    <physiologicalReaction direction="left-to-right" evidence="32">
        <dbReference type="Rhea" id="RHEA:40520"/>
    </physiologicalReaction>
</comment>
<evidence type="ECO:0000256" key="25">
    <source>
        <dbReference type="ARBA" id="ARBA00048227"/>
    </source>
</evidence>
<evidence type="ECO:0000256" key="37">
    <source>
        <dbReference type="ARBA" id="ARBA00052553"/>
    </source>
</evidence>
<evidence type="ECO:0000259" key="49">
    <source>
        <dbReference type="PROSITE" id="PS51635"/>
    </source>
</evidence>
<dbReference type="GO" id="GO:0005739">
    <property type="term" value="C:mitochondrion"/>
    <property type="evidence" value="ECO:0007669"/>
    <property type="project" value="UniProtKB-SubCell"/>
</dbReference>
<comment type="subcellular location">
    <subcellularLocation>
        <location evidence="2">Cell membrane</location>
    </subcellularLocation>
    <subcellularLocation>
        <location evidence="21">Cell projection</location>
        <location evidence="21">Pseudopodium</location>
    </subcellularLocation>
    <subcellularLocation>
        <location evidence="3">Cytoplasm</location>
    </subcellularLocation>
    <subcellularLocation>
        <location evidence="1">Mitochondrion</location>
    </subcellularLocation>
</comment>
<feature type="repeat" description="ANK" evidence="46">
    <location>
        <begin position="316"/>
        <end position="348"/>
    </location>
</feature>
<feature type="short sequence motif" description="GXGXXG" evidence="47">
    <location>
        <begin position="485"/>
        <end position="490"/>
    </location>
</feature>
<dbReference type="PRINTS" id="PR01415">
    <property type="entry name" value="ANKYRIN"/>
</dbReference>
<evidence type="ECO:0000256" key="47">
    <source>
        <dbReference type="PROSITE-ProRule" id="PRU01161"/>
    </source>
</evidence>
<dbReference type="GO" id="GO:0004622">
    <property type="term" value="F:phosphatidylcholine lysophospholipase activity"/>
    <property type="evidence" value="ECO:0007669"/>
    <property type="project" value="UniProtKB-EC"/>
</dbReference>
<dbReference type="GO" id="GO:0005886">
    <property type="term" value="C:plasma membrane"/>
    <property type="evidence" value="ECO:0007669"/>
    <property type="project" value="UniProtKB-SubCell"/>
</dbReference>
<protein>
    <recommendedName>
        <fullName evidence="40">85/88 kDa calcium-independent phospholipase A2</fullName>
        <ecNumber evidence="5">3.1.1.4</ecNumber>
        <ecNumber evidence="4">3.1.1.5</ecNumber>
        <ecNumber evidence="22">3.1.2.2</ecNumber>
    </recommendedName>
    <alternativeName>
        <fullName evidence="43">2-lysophosphatidylcholine acylhydrolase</fullName>
    </alternativeName>
    <alternativeName>
        <fullName evidence="45">Group VI phospholipase A2</fullName>
    </alternativeName>
    <alternativeName>
        <fullName evidence="44">Intracellular membrane-associated calcium-independent phospholipase A2 beta</fullName>
    </alternativeName>
    <alternativeName>
        <fullName evidence="41">Palmitoyl-CoA hydrolase</fullName>
    </alternativeName>
    <alternativeName>
        <fullName evidence="42">Patatin-like phospholipase domain-containing protein 9</fullName>
    </alternativeName>
</protein>
<evidence type="ECO:0000256" key="2">
    <source>
        <dbReference type="ARBA" id="ARBA00004236"/>
    </source>
</evidence>
<comment type="catalytic activity">
    <reaction evidence="19">
        <text>a 1,2-diacyl-sn-glycero-3-phosphocholine + H2O = a 1-acyl-sn-glycero-3-phosphocholine + a fatty acid + H(+)</text>
        <dbReference type="Rhea" id="RHEA:15801"/>
        <dbReference type="ChEBI" id="CHEBI:15377"/>
        <dbReference type="ChEBI" id="CHEBI:15378"/>
        <dbReference type="ChEBI" id="CHEBI:28868"/>
        <dbReference type="ChEBI" id="CHEBI:57643"/>
        <dbReference type="ChEBI" id="CHEBI:58168"/>
        <dbReference type="EC" id="3.1.1.4"/>
    </reaction>
    <physiologicalReaction direction="left-to-right" evidence="19">
        <dbReference type="Rhea" id="RHEA:15802"/>
    </physiologicalReaction>
</comment>
<dbReference type="SUPFAM" id="SSF48403">
    <property type="entry name" value="Ankyrin repeat"/>
    <property type="match status" value="1"/>
</dbReference>
<proteinExistence type="predicted"/>
<evidence type="ECO:0000256" key="40">
    <source>
        <dbReference type="ARBA" id="ARBA00067994"/>
    </source>
</evidence>
<evidence type="ECO:0000313" key="51">
    <source>
        <dbReference type="RefSeq" id="XP_022374616.1"/>
    </source>
</evidence>
<comment type="catalytic activity">
    <reaction evidence="38">
        <text>1',3'-bis-[1,2-di-(9Z,12Z-octadecadienoyl)-sn-glycero-3-phospho]-glycerol + H2O = 1'-[1,2-di-(9Z,12Z-octadecadienoyl)-sn-glycero-3-phospho]-3'-[1-(9Z,12Z-octadecadienoyl)-sn-glycero-3-phospho]-glycerol + (9Z,12Z)-octadecadienoate + H(+)</text>
        <dbReference type="Rhea" id="RHEA:52812"/>
        <dbReference type="ChEBI" id="CHEBI:15377"/>
        <dbReference type="ChEBI" id="CHEBI:15378"/>
        <dbReference type="ChEBI" id="CHEBI:30245"/>
        <dbReference type="ChEBI" id="CHEBI:83580"/>
        <dbReference type="ChEBI" id="CHEBI:83581"/>
    </reaction>
    <physiologicalReaction direction="right-to-left" evidence="38">
        <dbReference type="Rhea" id="RHEA:52814"/>
    </physiologicalReaction>
</comment>
<dbReference type="PANTHER" id="PTHR24139:SF34">
    <property type="entry name" value="85_88 KDA CALCIUM-INDEPENDENT PHOSPHOLIPASE A2"/>
    <property type="match status" value="1"/>
</dbReference>
<keyword evidence="47" id="KW-0442">Lipid degradation</keyword>
<evidence type="ECO:0000256" key="22">
    <source>
        <dbReference type="ARBA" id="ARBA00038848"/>
    </source>
</evidence>
<sequence>MQFFGRLVNTLSSVTNLFSNPFRVKEVAVADYTSSGRVQEEGQLILFQNIPNHTWDCILVNPRNSQSGFRLFQLETEADALVNFQHYSLQLPPFYESSGHALREEVLQQLTDLIRSHPSWSVAHLAVELGIRECFHHSRIISCANNRENEEGCTPLHLACRKGDREILVELVQYCHAQMDVTDNNGETAFHYAVQGDNAQVLQLLGKNASTGLNRVNNQGQTPLHLACQMGKQEMVRVLLLCNARCNVMGSIGYPIHTAMKFSHKGCAEMIISMDSNQIHSKDPRYGASPLHWAKTAEMARMLLKRGCDVNSTSSTGNTALHVAVMRNRFDCVMALLTYGANADARGEHGNTPLHLAMSKDNVEMIKALIVFGAEVDTPNDFGETPAFIASKISKLVTRKTLLTLLRTIGANYSLPLTQEAPSEQSSTTTHHSFSLERSQPPPISLNNLELQDIVHISRSRKPAFILSSMRDEKRTHDHLLCLDGGGVKGLVIIQLLIAIEKASGVATKDLFDWVAGTSTGGILALAILHSKSMAYMRGVYFRMKDEVFRGSRPYESGPLEEFLKREFGEHTKMTDVKKPKVMLTGTLSDRQPAELHLFRNYDAPESVREPRFSQNINLKPPAQPSEQLVWRAARSSGAAPTYFRPNGRFLDGGLLANNPTLDAMTEIHEYNQDMIRKGQRNKVKKLSIVVSLGTGKSPQVPVTCVDVFRPSNPWELAKTVFGAKELGKMVVDCCTDPDGRAVDRARAWCEMVDIQYFRLNPQLGTDIMLDEVSDAVLVNALWETEVYIHEHREQFQKLIQLLLSP</sequence>
<evidence type="ECO:0000256" key="21">
    <source>
        <dbReference type="ARBA" id="ARBA00037818"/>
    </source>
</evidence>
<dbReference type="InterPro" id="IPR047148">
    <property type="entry name" value="PLPL9"/>
</dbReference>
<evidence type="ECO:0000256" key="1">
    <source>
        <dbReference type="ARBA" id="ARBA00004173"/>
    </source>
</evidence>
<evidence type="ECO:0000256" key="27">
    <source>
        <dbReference type="ARBA" id="ARBA00048454"/>
    </source>
</evidence>
<dbReference type="PROSITE" id="PS50297">
    <property type="entry name" value="ANK_REP_REGION"/>
    <property type="match status" value="4"/>
</dbReference>
<evidence type="ECO:0000256" key="42">
    <source>
        <dbReference type="ARBA" id="ARBA00078895"/>
    </source>
</evidence>
<evidence type="ECO:0000256" key="31">
    <source>
        <dbReference type="ARBA" id="ARBA00048903"/>
    </source>
</evidence>
<keyword evidence="6" id="KW-1003">Cell membrane</keyword>
<evidence type="ECO:0000256" key="33">
    <source>
        <dbReference type="ARBA" id="ARBA00050571"/>
    </source>
</evidence>
<dbReference type="PANTHER" id="PTHR24139">
    <property type="entry name" value="CALCIUM-INDEPENDENT PHOSPHOLIPASE A2"/>
    <property type="match status" value="1"/>
</dbReference>
<organism evidence="50 51">
    <name type="scientific">Enhydra lutris kenyoni</name>
    <name type="common">northern sea otter</name>
    <dbReference type="NCBI Taxonomy" id="391180"/>
    <lineage>
        <taxon>Eukaryota</taxon>
        <taxon>Metazoa</taxon>
        <taxon>Chordata</taxon>
        <taxon>Craniata</taxon>
        <taxon>Vertebrata</taxon>
        <taxon>Euteleostomi</taxon>
        <taxon>Mammalia</taxon>
        <taxon>Eutheria</taxon>
        <taxon>Laurasiatheria</taxon>
        <taxon>Carnivora</taxon>
        <taxon>Caniformia</taxon>
        <taxon>Musteloidea</taxon>
        <taxon>Mustelidae</taxon>
        <taxon>Lutrinae</taxon>
        <taxon>Enhydra</taxon>
    </lineage>
</organism>
<comment type="catalytic activity">
    <reaction evidence="34">
        <text>1',3'-bis[1,2-di-(9Z-octadecenoyl)-sn-glycero-3-phospho]-glycerol + H2O = 1'-[1,2-di-(9Z-octadecenoyl)-sn-glycero-3-phospho]-3'-[1-(9Z-octadecenoyl)-sn-glycero-3-phospho]-glycerol + (9Z)-octadecenoate + H(+)</text>
        <dbReference type="Rhea" id="RHEA:40463"/>
        <dbReference type="ChEBI" id="CHEBI:15377"/>
        <dbReference type="ChEBI" id="CHEBI:15378"/>
        <dbReference type="ChEBI" id="CHEBI:30823"/>
        <dbReference type="ChEBI" id="CHEBI:77253"/>
        <dbReference type="ChEBI" id="CHEBI:77259"/>
    </reaction>
    <physiologicalReaction direction="left-to-right" evidence="34">
        <dbReference type="Rhea" id="RHEA:40464"/>
    </physiologicalReaction>
</comment>
<dbReference type="InterPro" id="IPR016035">
    <property type="entry name" value="Acyl_Trfase/lysoPLipase"/>
</dbReference>
<evidence type="ECO:0000256" key="43">
    <source>
        <dbReference type="ARBA" id="ARBA00079203"/>
    </source>
</evidence>
<evidence type="ECO:0000256" key="15">
    <source>
        <dbReference type="ARBA" id="ARBA00023136"/>
    </source>
</evidence>
<feature type="repeat" description="ANK" evidence="46">
    <location>
        <begin position="219"/>
        <end position="251"/>
    </location>
</feature>
<accession>A0A2Y9KLT0</accession>